<dbReference type="PANTHER" id="PTHR33371">
    <property type="entry name" value="INTERMEMBRANE PHOSPHOLIPID TRANSPORT SYSTEM BINDING PROTEIN MLAD-RELATED"/>
    <property type="match status" value="1"/>
</dbReference>
<keyword evidence="1" id="KW-1133">Transmembrane helix</keyword>
<dbReference type="EMBL" id="CP049257">
    <property type="protein sequence ID" value="QIG41399.1"/>
    <property type="molecule type" value="Genomic_DNA"/>
</dbReference>
<feature type="domain" description="Mammalian cell entry C-terminal" evidence="3">
    <location>
        <begin position="121"/>
        <end position="335"/>
    </location>
</feature>
<evidence type="ECO:0000259" key="2">
    <source>
        <dbReference type="Pfam" id="PF02470"/>
    </source>
</evidence>
<dbReference type="NCBIfam" id="TIGR00996">
    <property type="entry name" value="Mtu_fam_mce"/>
    <property type="match status" value="1"/>
</dbReference>
<keyword evidence="1" id="KW-0812">Transmembrane</keyword>
<dbReference type="Proteomes" id="UP000502996">
    <property type="component" value="Chromosome"/>
</dbReference>
<keyword evidence="5" id="KW-1185">Reference proteome</keyword>
<dbReference type="KEGG" id="nano:G5V58_00205"/>
<dbReference type="Pfam" id="PF02470">
    <property type="entry name" value="MlaD"/>
    <property type="match status" value="1"/>
</dbReference>
<dbReference type="InterPro" id="IPR005693">
    <property type="entry name" value="Mce"/>
</dbReference>
<accession>A0A6G6W861</accession>
<dbReference type="GO" id="GO:0005576">
    <property type="term" value="C:extracellular region"/>
    <property type="evidence" value="ECO:0007669"/>
    <property type="project" value="TreeGrafter"/>
</dbReference>
<reference evidence="4 5" key="1">
    <citation type="submission" date="2020-02" db="EMBL/GenBank/DDBJ databases">
        <title>Full genome sequence of Nocardioides sp. R-3366.</title>
        <authorList>
            <person name="Im W.-T."/>
        </authorList>
    </citation>
    <scope>NUCLEOTIDE SEQUENCE [LARGE SCALE GENOMIC DNA]</scope>
    <source>
        <strain evidence="4 5">R-3366</strain>
    </source>
</reference>
<dbReference type="InterPro" id="IPR052336">
    <property type="entry name" value="MlaD_Phospholipid_Transporter"/>
</dbReference>
<feature type="transmembrane region" description="Helical" evidence="1">
    <location>
        <begin position="12"/>
        <end position="30"/>
    </location>
</feature>
<sequence>MSFVLRQRKALGVIFMAMVVAAVYLTYATFTKKFADYDEVTVETSTIGLQLPSRADVKIRGVLVGEVLATSATADGAKITLGLYPDQVKTIPSNVTASIVPKTLFGEKYVSLIVPDQPADSSIQAGETIKRTQVATEVEKVLSDLYPLLRTVEPGELNMTLNALATALEGRGDQIGENLETVNSYLTRLNPQIPALVEDLKLTAQVSDTYADVLPQIGDILHNTVTTTTTLEDREAKLNALLNDVTAFSGTAQTFLEDNGDNIIRLGDVSQAQLEVLARYSTEFPCLLGGVVNAGKRQAEAFRGFTLHIVLETLPNQPRAYNADDTPVLGDDRGPTCLHLPNPPWNQDNPVRRQPDFVDGVDSPLGKGTQRVGASYDGSAGQLGGFGVGGYAGSPQESDLIKQLLAPGLGTSAAAVPDLGGLLLGPMVRGATVSFGEPGGGQ</sequence>
<protein>
    <submittedName>
        <fullName evidence="4">MCE family protein</fullName>
    </submittedName>
</protein>
<feature type="domain" description="Mce/MlaD" evidence="2">
    <location>
        <begin position="38"/>
        <end position="113"/>
    </location>
</feature>
<keyword evidence="1" id="KW-0472">Membrane</keyword>
<evidence type="ECO:0000313" key="4">
    <source>
        <dbReference type="EMBL" id="QIG41399.1"/>
    </source>
</evidence>
<dbReference type="InterPro" id="IPR024516">
    <property type="entry name" value="Mce_C"/>
</dbReference>
<dbReference type="InterPro" id="IPR003399">
    <property type="entry name" value="Mce/MlaD"/>
</dbReference>
<dbReference type="Pfam" id="PF11887">
    <property type="entry name" value="Mce4_CUP1"/>
    <property type="match status" value="1"/>
</dbReference>
<evidence type="ECO:0000256" key="1">
    <source>
        <dbReference type="SAM" id="Phobius"/>
    </source>
</evidence>
<evidence type="ECO:0000259" key="3">
    <source>
        <dbReference type="Pfam" id="PF11887"/>
    </source>
</evidence>
<name>A0A6G6W861_9ACTN</name>
<dbReference type="GO" id="GO:0051701">
    <property type="term" value="P:biological process involved in interaction with host"/>
    <property type="evidence" value="ECO:0007669"/>
    <property type="project" value="TreeGrafter"/>
</dbReference>
<evidence type="ECO:0000313" key="5">
    <source>
        <dbReference type="Proteomes" id="UP000502996"/>
    </source>
</evidence>
<dbReference type="RefSeq" id="WP_165227701.1">
    <property type="nucleotide sequence ID" value="NZ_CP049257.1"/>
</dbReference>
<dbReference type="PANTHER" id="PTHR33371:SF19">
    <property type="entry name" value="MCE-FAMILY PROTEIN MCE4A"/>
    <property type="match status" value="1"/>
</dbReference>
<proteinExistence type="predicted"/>
<organism evidence="4 5">
    <name type="scientific">Nocardioides anomalus</name>
    <dbReference type="NCBI Taxonomy" id="2712223"/>
    <lineage>
        <taxon>Bacteria</taxon>
        <taxon>Bacillati</taxon>
        <taxon>Actinomycetota</taxon>
        <taxon>Actinomycetes</taxon>
        <taxon>Propionibacteriales</taxon>
        <taxon>Nocardioidaceae</taxon>
        <taxon>Nocardioides</taxon>
    </lineage>
</organism>
<gene>
    <name evidence="4" type="ORF">G5V58_00205</name>
</gene>
<dbReference type="AlphaFoldDB" id="A0A6G6W861"/>